<keyword evidence="12" id="KW-1185">Reference proteome</keyword>
<feature type="transmembrane region" description="Helical" evidence="10">
    <location>
        <begin position="123"/>
        <end position="142"/>
    </location>
</feature>
<dbReference type="NCBIfam" id="TIGR01528">
    <property type="entry name" value="NMN_trans_PnuC"/>
    <property type="match status" value="1"/>
</dbReference>
<organism evidence="11 12">
    <name type="scientific">Jannaschia pohangensis</name>
    <dbReference type="NCBI Taxonomy" id="390807"/>
    <lineage>
        <taxon>Bacteria</taxon>
        <taxon>Pseudomonadati</taxon>
        <taxon>Pseudomonadota</taxon>
        <taxon>Alphaproteobacteria</taxon>
        <taxon>Rhodobacterales</taxon>
        <taxon>Roseobacteraceae</taxon>
        <taxon>Jannaschia</taxon>
    </lineage>
</organism>
<keyword evidence="9 10" id="KW-0472">Membrane</keyword>
<accession>A0A1I3MJ18</accession>
<evidence type="ECO:0000256" key="8">
    <source>
        <dbReference type="ARBA" id="ARBA00022989"/>
    </source>
</evidence>
<dbReference type="PANTHER" id="PTHR36122:SF2">
    <property type="entry name" value="NICOTINAMIDE RIBOSIDE TRANSPORTER PNUC"/>
    <property type="match status" value="1"/>
</dbReference>
<reference evidence="11 12" key="1">
    <citation type="submission" date="2016-10" db="EMBL/GenBank/DDBJ databases">
        <authorList>
            <person name="de Groot N.N."/>
        </authorList>
    </citation>
    <scope>NUCLEOTIDE SEQUENCE [LARGE SCALE GENOMIC DNA]</scope>
    <source>
        <strain evidence="11 12">DSM 19073</strain>
    </source>
</reference>
<evidence type="ECO:0000256" key="3">
    <source>
        <dbReference type="ARBA" id="ARBA00006669"/>
    </source>
</evidence>
<keyword evidence="7 10" id="KW-0812">Transmembrane</keyword>
<feature type="transmembrane region" description="Helical" evidence="10">
    <location>
        <begin position="149"/>
        <end position="166"/>
    </location>
</feature>
<comment type="similarity">
    <text evidence="3">Belongs to the nicotinamide ribonucleoside (NR) uptake permease (TC 4.B.1) family.</text>
</comment>
<evidence type="ECO:0000256" key="4">
    <source>
        <dbReference type="ARBA" id="ARBA00017522"/>
    </source>
</evidence>
<name>A0A1I3MJ18_9RHOB</name>
<feature type="transmembrane region" description="Helical" evidence="10">
    <location>
        <begin position="60"/>
        <end position="78"/>
    </location>
</feature>
<feature type="transmembrane region" description="Helical" evidence="10">
    <location>
        <begin position="172"/>
        <end position="190"/>
    </location>
</feature>
<evidence type="ECO:0000256" key="9">
    <source>
        <dbReference type="ARBA" id="ARBA00023136"/>
    </source>
</evidence>
<evidence type="ECO:0000256" key="10">
    <source>
        <dbReference type="SAM" id="Phobius"/>
    </source>
</evidence>
<comment type="function">
    <text evidence="1">Required for nicotinamide riboside transport across the inner membrane.</text>
</comment>
<feature type="transmembrane region" description="Helical" evidence="10">
    <location>
        <begin position="37"/>
        <end position="54"/>
    </location>
</feature>
<feature type="transmembrane region" description="Helical" evidence="10">
    <location>
        <begin position="98"/>
        <end position="117"/>
    </location>
</feature>
<feature type="transmembrane region" description="Helical" evidence="10">
    <location>
        <begin position="12"/>
        <end position="30"/>
    </location>
</feature>
<keyword evidence="5" id="KW-0813">Transport</keyword>
<comment type="subcellular location">
    <subcellularLocation>
        <location evidence="2">Cell membrane</location>
        <topology evidence="2">Multi-pass membrane protein</topology>
    </subcellularLocation>
</comment>
<dbReference type="GO" id="GO:0005886">
    <property type="term" value="C:plasma membrane"/>
    <property type="evidence" value="ECO:0007669"/>
    <property type="project" value="UniProtKB-SubCell"/>
</dbReference>
<evidence type="ECO:0000256" key="6">
    <source>
        <dbReference type="ARBA" id="ARBA00022475"/>
    </source>
</evidence>
<dbReference type="AlphaFoldDB" id="A0A1I3MJ18"/>
<dbReference type="Proteomes" id="UP000199110">
    <property type="component" value="Unassembled WGS sequence"/>
</dbReference>
<keyword evidence="6" id="KW-1003">Cell membrane</keyword>
<evidence type="ECO:0000313" key="12">
    <source>
        <dbReference type="Proteomes" id="UP000199110"/>
    </source>
</evidence>
<evidence type="ECO:0000256" key="1">
    <source>
        <dbReference type="ARBA" id="ARBA00002672"/>
    </source>
</evidence>
<dbReference type="Pfam" id="PF04973">
    <property type="entry name" value="NMN_transporter"/>
    <property type="match status" value="1"/>
</dbReference>
<dbReference type="STRING" id="390807.SAMN04488095_1865"/>
<dbReference type="EMBL" id="FORA01000002">
    <property type="protein sequence ID" value="SFI96932.1"/>
    <property type="molecule type" value="Genomic_DNA"/>
</dbReference>
<keyword evidence="8 10" id="KW-1133">Transmembrane helix</keyword>
<evidence type="ECO:0000256" key="7">
    <source>
        <dbReference type="ARBA" id="ARBA00022692"/>
    </source>
</evidence>
<gene>
    <name evidence="11" type="ORF">SAMN04488095_1865</name>
</gene>
<evidence type="ECO:0000256" key="2">
    <source>
        <dbReference type="ARBA" id="ARBA00004651"/>
    </source>
</evidence>
<proteinExistence type="inferred from homology"/>
<dbReference type="PANTHER" id="PTHR36122">
    <property type="entry name" value="NICOTINAMIDE RIBOSIDE TRANSPORTER PNUC"/>
    <property type="match status" value="1"/>
</dbReference>
<dbReference type="GO" id="GO:0034257">
    <property type="term" value="F:nicotinamide riboside transmembrane transporter activity"/>
    <property type="evidence" value="ECO:0007669"/>
    <property type="project" value="InterPro"/>
</dbReference>
<evidence type="ECO:0000313" key="11">
    <source>
        <dbReference type="EMBL" id="SFI96932.1"/>
    </source>
</evidence>
<dbReference type="InterPro" id="IPR006419">
    <property type="entry name" value="NMN_transpt_PnuC"/>
</dbReference>
<sequence>MLDFLIQMIGTRPIEITAVLCGLANVILIVRRSIWNYPFGFLVVILYALIFFEYQLYSDALLQVYFFFIQIYGLWNWLRHRQDDGRIVVEVLTLRERAIYGAVTVAGWATLATLMGRYTDASFPWWDGAIAALSVLAQFLLSRRKLENWVLWIAVDVLAIGLFWIKGLQPTAALYGVFLVLATMGLLQWLRAWREQRPL</sequence>
<protein>
    <recommendedName>
        <fullName evidence="4">Nicotinamide riboside transporter PnuC</fullName>
    </recommendedName>
</protein>
<dbReference type="RefSeq" id="WP_217641162.1">
    <property type="nucleotide sequence ID" value="NZ_FORA01000002.1"/>
</dbReference>
<evidence type="ECO:0000256" key="5">
    <source>
        <dbReference type="ARBA" id="ARBA00022448"/>
    </source>
</evidence>